<evidence type="ECO:0000313" key="1">
    <source>
        <dbReference type="EMBL" id="CCF45673.1"/>
    </source>
</evidence>
<accession>H1VZL1</accession>
<dbReference type="EMBL" id="CACQ02007961">
    <property type="protein sequence ID" value="CCF45673.1"/>
    <property type="molecule type" value="Genomic_DNA"/>
</dbReference>
<organism evidence="1 2">
    <name type="scientific">Colletotrichum higginsianum (strain IMI 349063)</name>
    <name type="common">Crucifer anthracnose fungus</name>
    <dbReference type="NCBI Taxonomy" id="759273"/>
    <lineage>
        <taxon>Eukaryota</taxon>
        <taxon>Fungi</taxon>
        <taxon>Dikarya</taxon>
        <taxon>Ascomycota</taxon>
        <taxon>Pezizomycotina</taxon>
        <taxon>Sordariomycetes</taxon>
        <taxon>Hypocreomycetidae</taxon>
        <taxon>Glomerellales</taxon>
        <taxon>Glomerellaceae</taxon>
        <taxon>Colletotrichum</taxon>
        <taxon>Colletotrichum destructivum species complex</taxon>
    </lineage>
</organism>
<sequence>MVTLTLIQDASFPISAGFRGTVADGVASAGFFRCSAAAGGCGNLTVEDFAVKPVGRDGDGVLDTWLCENVHGGGGFACREIEDADTDTGTEEEL</sequence>
<dbReference type="AlphaFoldDB" id="H1VZL1"/>
<dbReference type="VEuPathDB" id="FungiDB:CH63R_05604"/>
<protein>
    <submittedName>
        <fullName evidence="1">Uncharacterized protein</fullName>
    </submittedName>
</protein>
<name>H1VZL1_COLHI</name>
<gene>
    <name evidence="1" type="ORF">CH063_14676</name>
</gene>
<dbReference type="HOGENOM" id="CLU_2386035_0_0_1"/>
<proteinExistence type="predicted"/>
<dbReference type="Proteomes" id="UP000007174">
    <property type="component" value="Unassembled WGS sequence"/>
</dbReference>
<reference evidence="2" key="1">
    <citation type="journal article" date="2012" name="Nat. Genet.">
        <title>Lifestyle transitions in plant pathogenic Colletotrichum fungi deciphered by genome and transcriptome analyses.</title>
        <authorList>
            <person name="O'Connell R.J."/>
            <person name="Thon M.R."/>
            <person name="Hacquard S."/>
            <person name="Amyotte S.G."/>
            <person name="Kleemann J."/>
            <person name="Torres M.F."/>
            <person name="Damm U."/>
            <person name="Buiate E.A."/>
            <person name="Epstein L."/>
            <person name="Alkan N."/>
            <person name="Altmueller J."/>
            <person name="Alvarado-Balderrama L."/>
            <person name="Bauser C.A."/>
            <person name="Becker C."/>
            <person name="Birren B.W."/>
            <person name="Chen Z."/>
            <person name="Choi J."/>
            <person name="Crouch J.A."/>
            <person name="Duvick J.P."/>
            <person name="Farman M.A."/>
            <person name="Gan P."/>
            <person name="Heiman D."/>
            <person name="Henrissat B."/>
            <person name="Howard R.J."/>
            <person name="Kabbage M."/>
            <person name="Koch C."/>
            <person name="Kracher B."/>
            <person name="Kubo Y."/>
            <person name="Law A.D."/>
            <person name="Lebrun M.-H."/>
            <person name="Lee Y.-H."/>
            <person name="Miyara I."/>
            <person name="Moore N."/>
            <person name="Neumann U."/>
            <person name="Nordstroem K."/>
            <person name="Panaccione D.G."/>
            <person name="Panstruga R."/>
            <person name="Place M."/>
            <person name="Proctor R.H."/>
            <person name="Prusky D."/>
            <person name="Rech G."/>
            <person name="Reinhardt R."/>
            <person name="Rollins J.A."/>
            <person name="Rounsley S."/>
            <person name="Schardl C.L."/>
            <person name="Schwartz D.C."/>
            <person name="Shenoy N."/>
            <person name="Shirasu K."/>
            <person name="Sikhakolli U.R."/>
            <person name="Stueber K."/>
            <person name="Sukno S.A."/>
            <person name="Sweigard J.A."/>
            <person name="Takano Y."/>
            <person name="Takahara H."/>
            <person name="Trail F."/>
            <person name="van der Does H.C."/>
            <person name="Voll L.M."/>
            <person name="Will I."/>
            <person name="Young S."/>
            <person name="Zeng Q."/>
            <person name="Zhang J."/>
            <person name="Zhou S."/>
            <person name="Dickman M.B."/>
            <person name="Schulze-Lefert P."/>
            <person name="Ver Loren van Themaat E."/>
            <person name="Ma L.-J."/>
            <person name="Vaillancourt L.J."/>
        </authorList>
    </citation>
    <scope>NUCLEOTIDE SEQUENCE [LARGE SCALE GENOMIC DNA]</scope>
    <source>
        <strain evidence="2">IMI 349063</strain>
    </source>
</reference>
<dbReference type="STRING" id="759273.H1VZL1"/>
<evidence type="ECO:0000313" key="2">
    <source>
        <dbReference type="Proteomes" id="UP000007174"/>
    </source>
</evidence>